<dbReference type="Pfam" id="PF00152">
    <property type="entry name" value="tRNA-synt_2"/>
    <property type="match status" value="1"/>
</dbReference>
<keyword evidence="6" id="KW-0030">Aminoacyl-tRNA synthetase</keyword>
<evidence type="ECO:0000256" key="5">
    <source>
        <dbReference type="ARBA" id="ARBA00022917"/>
    </source>
</evidence>
<dbReference type="InterPro" id="IPR002312">
    <property type="entry name" value="Asp/Asn-tRNA-synth_IIb"/>
</dbReference>
<keyword evidence="5" id="KW-0648">Protein biosynthesis</keyword>
<dbReference type="InterPro" id="IPR012340">
    <property type="entry name" value="NA-bd_OB-fold"/>
</dbReference>
<keyword evidence="9" id="KW-1185">Reference proteome</keyword>
<protein>
    <recommendedName>
        <fullName evidence="7">Aminoacyl-transfer RNA synthetases class-II family profile domain-containing protein</fullName>
    </recommendedName>
</protein>
<evidence type="ECO:0000256" key="3">
    <source>
        <dbReference type="ARBA" id="ARBA00022741"/>
    </source>
</evidence>
<feature type="domain" description="Aminoacyl-transfer RNA synthetases class-II family profile" evidence="7">
    <location>
        <begin position="136"/>
        <end position="585"/>
    </location>
</feature>
<organism evidence="8 9">
    <name type="scientific">Xylaria grammica</name>
    <dbReference type="NCBI Taxonomy" id="363999"/>
    <lineage>
        <taxon>Eukaryota</taxon>
        <taxon>Fungi</taxon>
        <taxon>Dikarya</taxon>
        <taxon>Ascomycota</taxon>
        <taxon>Pezizomycotina</taxon>
        <taxon>Sordariomycetes</taxon>
        <taxon>Xylariomycetidae</taxon>
        <taxon>Xylariales</taxon>
        <taxon>Xylariaceae</taxon>
        <taxon>Xylaria</taxon>
    </lineage>
</organism>
<dbReference type="InterPro" id="IPR004364">
    <property type="entry name" value="Aa-tRNA-synt_II"/>
</dbReference>
<dbReference type="GO" id="GO:0006422">
    <property type="term" value="P:aspartyl-tRNA aminoacylation"/>
    <property type="evidence" value="ECO:0007669"/>
    <property type="project" value="TreeGrafter"/>
</dbReference>
<dbReference type="InterPro" id="IPR004524">
    <property type="entry name" value="Asp-tRNA-ligase_1"/>
</dbReference>
<dbReference type="GO" id="GO:0005524">
    <property type="term" value="F:ATP binding"/>
    <property type="evidence" value="ECO:0007669"/>
    <property type="project" value="UniProtKB-KW"/>
</dbReference>
<dbReference type="InterPro" id="IPR004115">
    <property type="entry name" value="GAD-like_sf"/>
</dbReference>
<dbReference type="HAMAP" id="MF_00044">
    <property type="entry name" value="Asp_tRNA_synth_type1"/>
    <property type="match status" value="1"/>
</dbReference>
<dbReference type="GO" id="GO:0004815">
    <property type="term" value="F:aspartate-tRNA ligase activity"/>
    <property type="evidence" value="ECO:0007669"/>
    <property type="project" value="TreeGrafter"/>
</dbReference>
<dbReference type="NCBIfam" id="TIGR00459">
    <property type="entry name" value="aspS_bact"/>
    <property type="match status" value="1"/>
</dbReference>
<dbReference type="PANTHER" id="PTHR22594">
    <property type="entry name" value="ASPARTYL/LYSYL-TRNA SYNTHETASE"/>
    <property type="match status" value="1"/>
</dbReference>
<comment type="similarity">
    <text evidence="1">Belongs to the class-II aminoacyl-tRNA synthetase family. Type 1 subfamily.</text>
</comment>
<evidence type="ECO:0000256" key="6">
    <source>
        <dbReference type="ARBA" id="ARBA00023146"/>
    </source>
</evidence>
<dbReference type="Gene3D" id="2.40.50.140">
    <property type="entry name" value="Nucleic acid-binding proteins"/>
    <property type="match status" value="1"/>
</dbReference>
<comment type="caution">
    <text evidence="8">The sequence shown here is derived from an EMBL/GenBank/DDBJ whole genome shotgun (WGS) entry which is preliminary data.</text>
</comment>
<dbReference type="InterPro" id="IPR006195">
    <property type="entry name" value="aa-tRNA-synth_II"/>
</dbReference>
<gene>
    <name evidence="8" type="ORF">EKO27_g6</name>
</gene>
<proteinExistence type="inferred from homology"/>
<dbReference type="Gene3D" id="3.30.930.10">
    <property type="entry name" value="Bira Bifunctional Protein, Domain 2"/>
    <property type="match status" value="1"/>
</dbReference>
<dbReference type="AlphaFoldDB" id="A0A439DKS3"/>
<dbReference type="Proteomes" id="UP000286045">
    <property type="component" value="Unassembled WGS sequence"/>
</dbReference>
<dbReference type="PROSITE" id="PS50862">
    <property type="entry name" value="AA_TRNA_LIGASE_II"/>
    <property type="match status" value="1"/>
</dbReference>
<keyword evidence="3" id="KW-0547">Nucleotide-binding</keyword>
<dbReference type="STRING" id="363999.A0A439DKS3"/>
<dbReference type="InterPro" id="IPR045864">
    <property type="entry name" value="aa-tRNA-synth_II/BPL/LPL"/>
</dbReference>
<evidence type="ECO:0000313" key="8">
    <source>
        <dbReference type="EMBL" id="RWA15000.1"/>
    </source>
</evidence>
<accession>A0A439DKS3</accession>
<sequence length="627" mass="70039">MQGFLGKRRDKGTNLSFCDIQILNQSGRNSLQIVSSWEEEGTTQHSAHLNLKSVPAYSPVLITGTLKKSRAAPQAKKDAPSTEASEWELTEYELKLDSIQCLNPFPKDIIVSKNAVWPPQSRHLQMRFDPLLHDRLQFRSRVSRALRQSLEDRGFTEVETPVLFKSTPEGAREFLVPTRRKGFAYALPQSPQQYKQILMAGGMGRYFQFAKCFRDEDHRADRQPEFTQLDLEMPFSNGNDVMETVSYTLQSLNPFIRSHSPKSASDDANTINPPFRRMTYMDAMRHYGIDKPDLRISPSNASKITEIDALLSPEFKSMITSIEDPIVEACKFRFTGSPQDSAKLIQEFFDWLPNTTHKLGGDSTPGVFVFDSSKPLQGLSALGHDAAEKLVAFESSSWLPCEDGDVIIIHARKRQPTQGGSTELGRLRKLIYDTAVEKGLIPKDNSLEFVWITEFPLFSPNDGDPGQGGSAGFSATHHPFTSPLTPQDVDLLKTDPLKAKADHYDLVLNGVEIGGGSRRIHVAEVQEYVMREVLKMTDQGVAQFSHLLEALRAGCPPHAGFAIGFDRLLAMLCDVPSVRDVIAFPKNNKGEDQLVGSPSKTTLAQQRTYHLFTKPHPKAPLAKGRRD</sequence>
<keyword evidence="4" id="KW-0067">ATP-binding</keyword>
<keyword evidence="2" id="KW-0436">Ligase</keyword>
<dbReference type="SUPFAM" id="SSF55681">
    <property type="entry name" value="Class II aaRS and biotin synthetases"/>
    <property type="match status" value="1"/>
</dbReference>
<dbReference type="PRINTS" id="PR01042">
    <property type="entry name" value="TRNASYNTHASP"/>
</dbReference>
<evidence type="ECO:0000259" key="7">
    <source>
        <dbReference type="PROSITE" id="PS50862"/>
    </source>
</evidence>
<evidence type="ECO:0000256" key="4">
    <source>
        <dbReference type="ARBA" id="ARBA00022840"/>
    </source>
</evidence>
<dbReference type="EMBL" id="RYZI01000001">
    <property type="protein sequence ID" value="RWA15000.1"/>
    <property type="molecule type" value="Genomic_DNA"/>
</dbReference>
<evidence type="ECO:0000256" key="2">
    <source>
        <dbReference type="ARBA" id="ARBA00022598"/>
    </source>
</evidence>
<reference evidence="8 9" key="1">
    <citation type="submission" date="2018-12" db="EMBL/GenBank/DDBJ databases">
        <title>Draft genome sequence of Xylaria grammica IHI A82.</title>
        <authorList>
            <person name="Buettner E."/>
            <person name="Kellner H."/>
        </authorList>
    </citation>
    <scope>NUCLEOTIDE SEQUENCE [LARGE SCALE GENOMIC DNA]</scope>
    <source>
        <strain evidence="8 9">IHI A82</strain>
    </source>
</reference>
<name>A0A439DKS3_9PEZI</name>
<dbReference type="Gene3D" id="3.30.1360.30">
    <property type="entry name" value="GAD-like domain"/>
    <property type="match status" value="1"/>
</dbReference>
<dbReference type="GO" id="GO:0005739">
    <property type="term" value="C:mitochondrion"/>
    <property type="evidence" value="ECO:0007669"/>
    <property type="project" value="TreeGrafter"/>
</dbReference>
<evidence type="ECO:0000256" key="1">
    <source>
        <dbReference type="ARBA" id="ARBA00006303"/>
    </source>
</evidence>
<dbReference type="PANTHER" id="PTHR22594:SF5">
    <property type="entry name" value="ASPARTATE--TRNA LIGASE, MITOCHONDRIAL"/>
    <property type="match status" value="1"/>
</dbReference>
<evidence type="ECO:0000313" key="9">
    <source>
        <dbReference type="Proteomes" id="UP000286045"/>
    </source>
</evidence>